<accession>A0A4U8Q2Z6</accession>
<dbReference type="Pfam" id="PF12833">
    <property type="entry name" value="HTH_18"/>
    <property type="match status" value="1"/>
</dbReference>
<keyword evidence="7" id="KW-0238">DNA-binding</keyword>
<gene>
    <name evidence="13" type="ORF">DSM106044_04106</name>
</gene>
<dbReference type="SMART" id="SM00448">
    <property type="entry name" value="REC"/>
    <property type="match status" value="1"/>
</dbReference>
<dbReference type="GO" id="GO:0005737">
    <property type="term" value="C:cytoplasm"/>
    <property type="evidence" value="ECO:0007669"/>
    <property type="project" value="UniProtKB-SubCell"/>
</dbReference>
<keyword evidence="6" id="KW-0805">Transcription regulation</keyword>
<dbReference type="GO" id="GO:0003700">
    <property type="term" value="F:DNA-binding transcription factor activity"/>
    <property type="evidence" value="ECO:0007669"/>
    <property type="project" value="InterPro"/>
</dbReference>
<keyword evidence="8" id="KW-0804">Transcription</keyword>
<dbReference type="PANTHER" id="PTHR42713">
    <property type="entry name" value="HISTIDINE KINASE-RELATED"/>
    <property type="match status" value="1"/>
</dbReference>
<proteinExistence type="predicted"/>
<dbReference type="InterPro" id="IPR018060">
    <property type="entry name" value="HTH_AraC"/>
</dbReference>
<keyword evidence="5" id="KW-0902">Two-component regulatory system</keyword>
<dbReference type="Proteomes" id="UP000306509">
    <property type="component" value="Unassembled WGS sequence"/>
</dbReference>
<keyword evidence="4 10" id="KW-0597">Phosphoprotein</keyword>
<dbReference type="CDD" id="cd17536">
    <property type="entry name" value="REC_YesN-like"/>
    <property type="match status" value="1"/>
</dbReference>
<feature type="modified residue" description="4-aspartylphosphate" evidence="10">
    <location>
        <position position="53"/>
    </location>
</feature>
<comment type="caution">
    <text evidence="13">The sequence shown here is derived from an EMBL/GenBank/DDBJ whole genome shotgun (WGS) entry which is preliminary data.</text>
</comment>
<evidence type="ECO:0000256" key="8">
    <source>
        <dbReference type="ARBA" id="ARBA00023163"/>
    </source>
</evidence>
<evidence type="ECO:0000259" key="11">
    <source>
        <dbReference type="PROSITE" id="PS01124"/>
    </source>
</evidence>
<evidence type="ECO:0000313" key="14">
    <source>
        <dbReference type="Proteomes" id="UP000306509"/>
    </source>
</evidence>
<protein>
    <recommendedName>
        <fullName evidence="2">Stage 0 sporulation protein A homolog</fullName>
    </recommendedName>
</protein>
<comment type="function">
    <text evidence="9">May play the central regulatory role in sporulation. It may be an element of the effector pathway responsible for the activation of sporulation genes in response to nutritional stress. Spo0A may act in concert with spo0H (a sigma factor) to control the expression of some genes that are critical to the sporulation process.</text>
</comment>
<keyword evidence="14" id="KW-1185">Reference proteome</keyword>
<dbReference type="Gene3D" id="3.40.50.2300">
    <property type="match status" value="1"/>
</dbReference>
<organism evidence="13 14">
    <name type="scientific">Robinsoniella peoriensis</name>
    <dbReference type="NCBI Taxonomy" id="180332"/>
    <lineage>
        <taxon>Bacteria</taxon>
        <taxon>Bacillati</taxon>
        <taxon>Bacillota</taxon>
        <taxon>Clostridia</taxon>
        <taxon>Lachnospirales</taxon>
        <taxon>Lachnospiraceae</taxon>
        <taxon>Robinsoniella</taxon>
    </lineage>
</organism>
<evidence type="ECO:0000256" key="4">
    <source>
        <dbReference type="ARBA" id="ARBA00022553"/>
    </source>
</evidence>
<evidence type="ECO:0000256" key="6">
    <source>
        <dbReference type="ARBA" id="ARBA00023015"/>
    </source>
</evidence>
<feature type="domain" description="Response regulatory" evidence="12">
    <location>
        <begin position="2"/>
        <end position="118"/>
    </location>
</feature>
<dbReference type="SUPFAM" id="SSF52172">
    <property type="entry name" value="CheY-like"/>
    <property type="match status" value="1"/>
</dbReference>
<evidence type="ECO:0000256" key="7">
    <source>
        <dbReference type="ARBA" id="ARBA00023125"/>
    </source>
</evidence>
<evidence type="ECO:0000256" key="5">
    <source>
        <dbReference type="ARBA" id="ARBA00023012"/>
    </source>
</evidence>
<keyword evidence="3" id="KW-0963">Cytoplasm</keyword>
<comment type="subcellular location">
    <subcellularLocation>
        <location evidence="1">Cytoplasm</location>
    </subcellularLocation>
</comment>
<dbReference type="InterPro" id="IPR051552">
    <property type="entry name" value="HptR"/>
</dbReference>
<dbReference type="InterPro" id="IPR011006">
    <property type="entry name" value="CheY-like_superfamily"/>
</dbReference>
<dbReference type="GO" id="GO:0043565">
    <property type="term" value="F:sequence-specific DNA binding"/>
    <property type="evidence" value="ECO:0007669"/>
    <property type="project" value="InterPro"/>
</dbReference>
<dbReference type="STRING" id="180332.GCA_000797495_01894"/>
<dbReference type="AlphaFoldDB" id="A0A4U8Q2Z6"/>
<reference evidence="13 14" key="1">
    <citation type="journal article" date="2019" name="Anaerobe">
        <title>Detection of Robinsoniella peoriensis in multiple bone samples of a trauma patient.</title>
        <authorList>
            <person name="Schrottner P."/>
            <person name="Hartwich K."/>
            <person name="Bunk B."/>
            <person name="Schober I."/>
            <person name="Helbig S."/>
            <person name="Rudolph W.W."/>
            <person name="Gunzer F."/>
        </authorList>
    </citation>
    <scope>NUCLEOTIDE SEQUENCE [LARGE SCALE GENOMIC DNA]</scope>
    <source>
        <strain evidence="13 14">DSM 106044</strain>
    </source>
</reference>
<dbReference type="Pfam" id="PF00072">
    <property type="entry name" value="Response_reg"/>
    <property type="match status" value="1"/>
</dbReference>
<evidence type="ECO:0000256" key="1">
    <source>
        <dbReference type="ARBA" id="ARBA00004496"/>
    </source>
</evidence>
<dbReference type="InterPro" id="IPR009057">
    <property type="entry name" value="Homeodomain-like_sf"/>
</dbReference>
<feature type="domain" description="HTH araC/xylS-type" evidence="11">
    <location>
        <begin position="402"/>
        <end position="500"/>
    </location>
</feature>
<dbReference type="PANTHER" id="PTHR42713:SF3">
    <property type="entry name" value="TRANSCRIPTIONAL REGULATORY PROTEIN HPTR"/>
    <property type="match status" value="1"/>
</dbReference>
<name>A0A4U8Q2Z6_9FIRM</name>
<dbReference type="SMART" id="SM00342">
    <property type="entry name" value="HTH_ARAC"/>
    <property type="match status" value="1"/>
</dbReference>
<evidence type="ECO:0000313" key="13">
    <source>
        <dbReference type="EMBL" id="TLC99124.1"/>
    </source>
</evidence>
<dbReference type="InterPro" id="IPR001789">
    <property type="entry name" value="Sig_transdc_resp-reg_receiver"/>
</dbReference>
<evidence type="ECO:0000256" key="2">
    <source>
        <dbReference type="ARBA" id="ARBA00018672"/>
    </source>
</evidence>
<dbReference type="Gene3D" id="1.10.10.60">
    <property type="entry name" value="Homeodomain-like"/>
    <property type="match status" value="2"/>
</dbReference>
<evidence type="ECO:0000256" key="3">
    <source>
        <dbReference type="ARBA" id="ARBA00022490"/>
    </source>
</evidence>
<evidence type="ECO:0000256" key="10">
    <source>
        <dbReference type="PROSITE-ProRule" id="PRU00169"/>
    </source>
</evidence>
<dbReference type="PROSITE" id="PS01124">
    <property type="entry name" value="HTH_ARAC_FAMILY_2"/>
    <property type="match status" value="1"/>
</dbReference>
<dbReference type="RefSeq" id="WP_161597403.1">
    <property type="nucleotide sequence ID" value="NZ_CABMJZ010000069.1"/>
</dbReference>
<dbReference type="PROSITE" id="PS50110">
    <property type="entry name" value="RESPONSE_REGULATORY"/>
    <property type="match status" value="1"/>
</dbReference>
<evidence type="ECO:0000256" key="9">
    <source>
        <dbReference type="ARBA" id="ARBA00024867"/>
    </source>
</evidence>
<dbReference type="EMBL" id="QGQD01000077">
    <property type="protein sequence ID" value="TLC99124.1"/>
    <property type="molecule type" value="Genomic_DNA"/>
</dbReference>
<dbReference type="GO" id="GO:0000160">
    <property type="term" value="P:phosphorelay signal transduction system"/>
    <property type="evidence" value="ECO:0007669"/>
    <property type="project" value="UniProtKB-KW"/>
</dbReference>
<dbReference type="SUPFAM" id="SSF46689">
    <property type="entry name" value="Homeodomain-like"/>
    <property type="match status" value="2"/>
</dbReference>
<evidence type="ECO:0000259" key="12">
    <source>
        <dbReference type="PROSITE" id="PS50110"/>
    </source>
</evidence>
<sequence length="507" mass="58670">MKLLIVDDEIQIREGMKDGIDWAKLGIQKVDDADGYNAWHLFQKERYEIVLLDIRMPGMDGIELSRRIMDLQPETRIMILSGYSDFKYAQSAIQIGVVNYELKPVNADKVIDFVRQSVQTFELNNIRNLQHQQYQKLSKNNLIKKLLSGSESPEDALKFKEYFGFSLSDPVCCILAETDGDFQGAPEYRPDTIASSVFKECRCAVYQGTENDTLVIYRIDLSPKGLREYTEIWKNRIASKIPGNLFITVSHAGCAEKLSDLYLQCKSLQSCRLYHAALSVLYYDDMEIIPDVMQFSFQAKKEFYHSIEEKNYFSIERILNHAFGEMQEKKCYSVQAVLQFCREAIETVKLAIPDSPAEFNGALFRKLPQKLEFYKEHLLKYCKCMIDHITASPENSYHTAVLQVIDYLKCNYEQPVTVEQMAKLANKTPNYFSALFKNTTGQPFHKYLTSLRIDMAKKLICESSLKVYEISAKVGFQDYKYFAKVFYELEGCSISEYRRRKTQPAKN</sequence>